<dbReference type="WBParaSite" id="ALUE_0000312201-mRNA-1">
    <property type="protein sequence ID" value="ALUE_0000312201-mRNA-1"/>
    <property type="gene ID" value="ALUE_0000312201"/>
</dbReference>
<dbReference type="Proteomes" id="UP000036681">
    <property type="component" value="Unplaced"/>
</dbReference>
<name>A0A9J2NZZ0_ASCLU</name>
<organism evidence="1 2">
    <name type="scientific">Ascaris lumbricoides</name>
    <name type="common">Giant roundworm</name>
    <dbReference type="NCBI Taxonomy" id="6252"/>
    <lineage>
        <taxon>Eukaryota</taxon>
        <taxon>Metazoa</taxon>
        <taxon>Ecdysozoa</taxon>
        <taxon>Nematoda</taxon>
        <taxon>Chromadorea</taxon>
        <taxon>Rhabditida</taxon>
        <taxon>Spirurina</taxon>
        <taxon>Ascaridomorpha</taxon>
        <taxon>Ascaridoidea</taxon>
        <taxon>Ascarididae</taxon>
        <taxon>Ascaris</taxon>
    </lineage>
</organism>
<reference evidence="2" key="1">
    <citation type="submission" date="2023-03" db="UniProtKB">
        <authorList>
            <consortium name="WormBaseParasite"/>
        </authorList>
    </citation>
    <scope>IDENTIFICATION</scope>
</reference>
<dbReference type="AlphaFoldDB" id="A0A9J2NZZ0"/>
<evidence type="ECO:0000313" key="2">
    <source>
        <dbReference type="WBParaSite" id="ALUE_0000312201-mRNA-1"/>
    </source>
</evidence>
<protein>
    <submittedName>
        <fullName evidence="2">Uncharacterized protein</fullName>
    </submittedName>
</protein>
<proteinExistence type="predicted"/>
<keyword evidence="1" id="KW-1185">Reference proteome</keyword>
<sequence>MQSPQEGMPQKCSESTSVMFHSPTLGTENALSRIRRLDVHLLIDSSTLHCTISFKAHISTRGVKRLYTARILRAFKRCYSALFLRALTHQTQCMSVLAALDGVYIVSFNFTARLSV</sequence>
<accession>A0A9J2NZZ0</accession>
<evidence type="ECO:0000313" key="1">
    <source>
        <dbReference type="Proteomes" id="UP000036681"/>
    </source>
</evidence>